<evidence type="ECO:0000313" key="2">
    <source>
        <dbReference type="EMBL" id="PIT87283.1"/>
    </source>
</evidence>
<dbReference type="InterPro" id="IPR013216">
    <property type="entry name" value="Methyltransf_11"/>
</dbReference>
<reference evidence="3" key="1">
    <citation type="submission" date="2017-09" db="EMBL/GenBank/DDBJ databases">
        <title>Depth-based differentiation of microbial function through sediment-hosted aquifers and enrichment of novel symbionts in the deep terrestrial subsurface.</title>
        <authorList>
            <person name="Probst A.J."/>
            <person name="Ladd B."/>
            <person name="Jarett J.K."/>
            <person name="Geller-Mcgrath D.E."/>
            <person name="Sieber C.M.K."/>
            <person name="Emerson J.B."/>
            <person name="Anantharaman K."/>
            <person name="Thomas B.C."/>
            <person name="Malmstrom R."/>
            <person name="Stieglmeier M."/>
            <person name="Klingl A."/>
            <person name="Woyke T."/>
            <person name="Ryan C.M."/>
            <person name="Banfield J.F."/>
        </authorList>
    </citation>
    <scope>NUCLEOTIDE SEQUENCE [LARGE SCALE GENOMIC DNA]</scope>
</reference>
<organism evidence="2 3">
    <name type="scientific">Candidatus Magasanikbacteria bacterium CG10_big_fil_rev_8_21_14_0_10_40_10</name>
    <dbReference type="NCBI Taxonomy" id="1974648"/>
    <lineage>
        <taxon>Bacteria</taxon>
        <taxon>Candidatus Magasanikiibacteriota</taxon>
    </lineage>
</organism>
<dbReference type="InterPro" id="IPR029063">
    <property type="entry name" value="SAM-dependent_MTases_sf"/>
</dbReference>
<dbReference type="SUPFAM" id="SSF53335">
    <property type="entry name" value="S-adenosyl-L-methionine-dependent methyltransferases"/>
    <property type="match status" value="1"/>
</dbReference>
<dbReference type="EMBL" id="PFBX01000042">
    <property type="protein sequence ID" value="PIT87283.1"/>
    <property type="molecule type" value="Genomic_DNA"/>
</dbReference>
<dbReference type="AlphaFoldDB" id="A0A2M6W3A5"/>
<evidence type="ECO:0000313" key="3">
    <source>
        <dbReference type="Proteomes" id="UP000231183"/>
    </source>
</evidence>
<dbReference type="CDD" id="cd02440">
    <property type="entry name" value="AdoMet_MTases"/>
    <property type="match status" value="1"/>
</dbReference>
<comment type="caution">
    <text evidence="2">The sequence shown here is derived from an EMBL/GenBank/DDBJ whole genome shotgun (WGS) entry which is preliminary data.</text>
</comment>
<dbReference type="Pfam" id="PF08241">
    <property type="entry name" value="Methyltransf_11"/>
    <property type="match status" value="1"/>
</dbReference>
<name>A0A2M6W3A5_9BACT</name>
<accession>A0A2M6W3A5</accession>
<dbReference type="InterPro" id="IPR050508">
    <property type="entry name" value="Methyltransf_Superfamily"/>
</dbReference>
<dbReference type="Proteomes" id="UP000231183">
    <property type="component" value="Unassembled WGS sequence"/>
</dbReference>
<proteinExistence type="predicted"/>
<feature type="domain" description="Methyltransferase type 11" evidence="1">
    <location>
        <begin position="50"/>
        <end position="143"/>
    </location>
</feature>
<evidence type="ECO:0000259" key="1">
    <source>
        <dbReference type="Pfam" id="PF08241"/>
    </source>
</evidence>
<dbReference type="Gene3D" id="3.40.50.150">
    <property type="entry name" value="Vaccinia Virus protein VP39"/>
    <property type="match status" value="1"/>
</dbReference>
<gene>
    <name evidence="2" type="ORF">COU31_03770</name>
</gene>
<protein>
    <recommendedName>
        <fullName evidence="1">Methyltransferase type 11 domain-containing protein</fullName>
    </recommendedName>
</protein>
<sequence>MSKKSLQILPAKTGYNEIAKQYKAMHNYLDEFEQDKLIPLLGDIAGLEVLDVGAGSGRLLNRLLKKGAKITALDSSKCMLKLIRPQIKDQLKEIKIGQAESLPFIDQSFDIVLAVFLIVHLKDPSVFLREAWRVLRPAGHLLITNVNQKKPVAVDIAQGRVAVESFYHRPSDISDQVVQAGFDIEKDFLIKEKEIWINQIILAKK</sequence>
<dbReference type="PANTHER" id="PTHR42912">
    <property type="entry name" value="METHYLTRANSFERASE"/>
    <property type="match status" value="1"/>
</dbReference>
<dbReference type="GO" id="GO:0008757">
    <property type="term" value="F:S-adenosylmethionine-dependent methyltransferase activity"/>
    <property type="evidence" value="ECO:0007669"/>
    <property type="project" value="InterPro"/>
</dbReference>